<feature type="domain" description="Ty3 transposon capsid-like protein" evidence="2">
    <location>
        <begin position="99"/>
        <end position="229"/>
    </location>
</feature>
<dbReference type="OrthoDB" id="1933597at2759"/>
<dbReference type="Proteomes" id="UP001152484">
    <property type="component" value="Unassembled WGS sequence"/>
</dbReference>
<protein>
    <recommendedName>
        <fullName evidence="2">Ty3 transposon capsid-like protein domain-containing protein</fullName>
    </recommendedName>
</protein>
<evidence type="ECO:0000313" key="4">
    <source>
        <dbReference type="Proteomes" id="UP001152484"/>
    </source>
</evidence>
<accession>A0A9P0Z2H0</accession>
<organism evidence="3 4">
    <name type="scientific">Cuscuta europaea</name>
    <name type="common">European dodder</name>
    <dbReference type="NCBI Taxonomy" id="41803"/>
    <lineage>
        <taxon>Eukaryota</taxon>
        <taxon>Viridiplantae</taxon>
        <taxon>Streptophyta</taxon>
        <taxon>Embryophyta</taxon>
        <taxon>Tracheophyta</taxon>
        <taxon>Spermatophyta</taxon>
        <taxon>Magnoliopsida</taxon>
        <taxon>eudicotyledons</taxon>
        <taxon>Gunneridae</taxon>
        <taxon>Pentapetalae</taxon>
        <taxon>asterids</taxon>
        <taxon>lamiids</taxon>
        <taxon>Solanales</taxon>
        <taxon>Convolvulaceae</taxon>
        <taxon>Cuscuteae</taxon>
        <taxon>Cuscuta</taxon>
        <taxon>Cuscuta subgen. Cuscuta</taxon>
    </lineage>
</organism>
<gene>
    <name evidence="3" type="ORF">CEURO_LOCUS8839</name>
</gene>
<dbReference type="AlphaFoldDB" id="A0A9P0Z2H0"/>
<sequence>MSDESVCPTWEKSIAELRDELRDQATYNHHTAQALQRTIQDLAHTIEKLQFTAGTSTVTPSSMDHTTISTARTLLPKIALPTFDGTDPHNWIFQAQEYFEYHKVSEAQRLSFVSFMMEREASEWLRWMKNNNLLRTWTDFLEQLKQRFDPAHFEDFVGKLSKTRQLTTVAAYRADYEKLLNKVTGVPETILISMFVASLQSTIGREVQRAKPDTLIQAFALASEIEAQHGDLYTSFKSSSHSNKPLQHMGPNPSPSTLTTTSNPSRLNLARQNTSTVAHQKKLPIIQISPAEKQAKFEKGECYTCNQKWSRNHKCLNRALLLMCSEDD</sequence>
<feature type="region of interest" description="Disordered" evidence="1">
    <location>
        <begin position="236"/>
        <end position="265"/>
    </location>
</feature>
<comment type="caution">
    <text evidence="3">The sequence shown here is derived from an EMBL/GenBank/DDBJ whole genome shotgun (WGS) entry which is preliminary data.</text>
</comment>
<evidence type="ECO:0000259" key="2">
    <source>
        <dbReference type="Pfam" id="PF19259"/>
    </source>
</evidence>
<reference evidence="3" key="1">
    <citation type="submission" date="2022-07" db="EMBL/GenBank/DDBJ databases">
        <authorList>
            <person name="Macas J."/>
            <person name="Novak P."/>
            <person name="Neumann P."/>
        </authorList>
    </citation>
    <scope>NUCLEOTIDE SEQUENCE</scope>
</reference>
<dbReference type="EMBL" id="CAMAPE010000017">
    <property type="protein sequence ID" value="CAH9084026.1"/>
    <property type="molecule type" value="Genomic_DNA"/>
</dbReference>
<evidence type="ECO:0000256" key="1">
    <source>
        <dbReference type="SAM" id="MobiDB-lite"/>
    </source>
</evidence>
<feature type="non-terminal residue" evidence="3">
    <location>
        <position position="328"/>
    </location>
</feature>
<keyword evidence="4" id="KW-1185">Reference proteome</keyword>
<feature type="compositionally biased region" description="Low complexity" evidence="1">
    <location>
        <begin position="255"/>
        <end position="265"/>
    </location>
</feature>
<dbReference type="Pfam" id="PF19259">
    <property type="entry name" value="Ty3_capsid"/>
    <property type="match status" value="1"/>
</dbReference>
<dbReference type="InterPro" id="IPR045358">
    <property type="entry name" value="Ty3_capsid"/>
</dbReference>
<evidence type="ECO:0000313" key="3">
    <source>
        <dbReference type="EMBL" id="CAH9084026.1"/>
    </source>
</evidence>
<feature type="compositionally biased region" description="Polar residues" evidence="1">
    <location>
        <begin position="236"/>
        <end position="245"/>
    </location>
</feature>
<name>A0A9P0Z2H0_CUSEU</name>
<proteinExistence type="predicted"/>